<feature type="compositionally biased region" description="Pro residues" evidence="1">
    <location>
        <begin position="128"/>
        <end position="143"/>
    </location>
</feature>
<evidence type="ECO:0000313" key="3">
    <source>
        <dbReference type="Proteomes" id="UP000518752"/>
    </source>
</evidence>
<evidence type="ECO:0000313" key="2">
    <source>
        <dbReference type="EMBL" id="KAF5366637.1"/>
    </source>
</evidence>
<accession>A0A8H5LR97</accession>
<feature type="compositionally biased region" description="Low complexity" evidence="1">
    <location>
        <begin position="175"/>
        <end position="188"/>
    </location>
</feature>
<feature type="compositionally biased region" description="Basic and acidic residues" evidence="1">
    <location>
        <begin position="192"/>
        <end position="206"/>
    </location>
</feature>
<comment type="caution">
    <text evidence="2">The sequence shown here is derived from an EMBL/GenBank/DDBJ whole genome shotgun (WGS) entry which is preliminary data.</text>
</comment>
<sequence length="239" mass="26882">MSHYSHTRYGAERIQKLGDFRGLWPSPMRKKMLYQDDFPNHHVRVEPKLWDIHLLPEIVHLITSAFYTGIPYMVMCQPRQLHDSATLPPSIVSRLSGTNKLPRRLSRPEQFPHKRGPLTTSALRGRSPPLPSPPHTLPPPMRGPPSSQGSPLIPNTLPPISQPPYPYTHPSLAPINSISSSQPPNGSQHMSRRAEEMRRPWQERESPPVSKRSPSSNGRTSPFRSLSSGSENSSLPREA</sequence>
<name>A0A8H5LR97_9AGAR</name>
<evidence type="ECO:0000256" key="1">
    <source>
        <dbReference type="SAM" id="MobiDB-lite"/>
    </source>
</evidence>
<reference evidence="2 3" key="1">
    <citation type="journal article" date="2020" name="ISME J.">
        <title>Uncovering the hidden diversity of litter-decomposition mechanisms in mushroom-forming fungi.</title>
        <authorList>
            <person name="Floudas D."/>
            <person name="Bentzer J."/>
            <person name="Ahren D."/>
            <person name="Johansson T."/>
            <person name="Persson P."/>
            <person name="Tunlid A."/>
        </authorList>
    </citation>
    <scope>NUCLEOTIDE SEQUENCE [LARGE SCALE GENOMIC DNA]</scope>
    <source>
        <strain evidence="2 3">CBS 406.79</strain>
    </source>
</reference>
<protein>
    <submittedName>
        <fullName evidence="2">Uncharacterized protein</fullName>
    </submittedName>
</protein>
<dbReference type="EMBL" id="JAACJN010000151">
    <property type="protein sequence ID" value="KAF5366637.1"/>
    <property type="molecule type" value="Genomic_DNA"/>
</dbReference>
<dbReference type="Proteomes" id="UP000518752">
    <property type="component" value="Unassembled WGS sequence"/>
</dbReference>
<proteinExistence type="predicted"/>
<gene>
    <name evidence="2" type="ORF">D9757_011884</name>
</gene>
<organism evidence="2 3">
    <name type="scientific">Collybiopsis confluens</name>
    <dbReference type="NCBI Taxonomy" id="2823264"/>
    <lineage>
        <taxon>Eukaryota</taxon>
        <taxon>Fungi</taxon>
        <taxon>Dikarya</taxon>
        <taxon>Basidiomycota</taxon>
        <taxon>Agaricomycotina</taxon>
        <taxon>Agaricomycetes</taxon>
        <taxon>Agaricomycetidae</taxon>
        <taxon>Agaricales</taxon>
        <taxon>Marasmiineae</taxon>
        <taxon>Omphalotaceae</taxon>
        <taxon>Collybiopsis</taxon>
    </lineage>
</organism>
<keyword evidence="3" id="KW-1185">Reference proteome</keyword>
<dbReference type="AlphaFoldDB" id="A0A8H5LR97"/>
<feature type="compositionally biased region" description="Polar residues" evidence="1">
    <location>
        <begin position="212"/>
        <end position="224"/>
    </location>
</feature>
<feature type="compositionally biased region" description="Pro residues" evidence="1">
    <location>
        <begin position="156"/>
        <end position="167"/>
    </location>
</feature>
<feature type="region of interest" description="Disordered" evidence="1">
    <location>
        <begin position="89"/>
        <end position="239"/>
    </location>
</feature>
<feature type="compositionally biased region" description="Low complexity" evidence="1">
    <location>
        <begin position="225"/>
        <end position="239"/>
    </location>
</feature>